<keyword evidence="4" id="KW-1185">Reference proteome</keyword>
<dbReference type="Proteomes" id="UP001278738">
    <property type="component" value="Unassembled WGS sequence"/>
</dbReference>
<evidence type="ECO:0000313" key="4">
    <source>
        <dbReference type="Proteomes" id="UP001278738"/>
    </source>
</evidence>
<name>A0AAJ2VWK0_9FLAO</name>
<proteinExistence type="predicted"/>
<dbReference type="AlphaFoldDB" id="A0AAJ2VWK0"/>
<dbReference type="Proteomes" id="UP001270053">
    <property type="component" value="Unassembled WGS sequence"/>
</dbReference>
<evidence type="ECO:0000313" key="2">
    <source>
        <dbReference type="EMBL" id="MDX6184229.1"/>
    </source>
</evidence>
<comment type="caution">
    <text evidence="2">The sequence shown here is derived from an EMBL/GenBank/DDBJ whole genome shotgun (WGS) entry which is preliminary data.</text>
</comment>
<sequence>MKTVIAKLKSVTVKELRIINENSTKAKFNATYDIDGLVSDGILSDIPDFAYNVQLCMIHPNQDGSMAMRVYVGTNKGFNPLIMDMTQGDYDGLFKMKFRVVA</sequence>
<evidence type="ECO:0000313" key="3">
    <source>
        <dbReference type="Proteomes" id="UP001270053"/>
    </source>
</evidence>
<dbReference type="EMBL" id="JAWXVH010000001">
    <property type="protein sequence ID" value="MDX6184229.1"/>
    <property type="molecule type" value="Genomic_DNA"/>
</dbReference>
<evidence type="ECO:0000313" key="1">
    <source>
        <dbReference type="EMBL" id="MDX6180629.1"/>
    </source>
</evidence>
<gene>
    <name evidence="1" type="ORF">SGQ18_00585</name>
    <name evidence="2" type="ORF">SGQ44_00585</name>
</gene>
<reference evidence="2 4" key="1">
    <citation type="submission" date="2023-11" db="EMBL/GenBank/DDBJ databases">
        <title>Unpublished Manusciprt.</title>
        <authorList>
            <person name="Saticioglu I.B."/>
            <person name="Ay H."/>
            <person name="Ajmi N."/>
            <person name="Altun S."/>
            <person name="Duman M."/>
        </authorList>
    </citation>
    <scope>NUCLEOTIDE SEQUENCE</scope>
    <source>
        <strain evidence="1 4">Fl-33</strain>
        <strain evidence="2">Fl-77</strain>
    </source>
</reference>
<protein>
    <submittedName>
        <fullName evidence="2">Uncharacterized protein</fullName>
    </submittedName>
</protein>
<accession>A0AAJ2VWK0</accession>
<organism evidence="2 3">
    <name type="scientific">Flavobacterium flavipigmentatum</name>
    <dbReference type="NCBI Taxonomy" id="2893884"/>
    <lineage>
        <taxon>Bacteria</taxon>
        <taxon>Pseudomonadati</taxon>
        <taxon>Bacteroidota</taxon>
        <taxon>Flavobacteriia</taxon>
        <taxon>Flavobacteriales</taxon>
        <taxon>Flavobacteriaceae</taxon>
        <taxon>Flavobacterium</taxon>
    </lineage>
</organism>
<dbReference type="RefSeq" id="WP_229975350.1">
    <property type="nucleotide sequence ID" value="NZ_CP087133.1"/>
</dbReference>
<dbReference type="EMBL" id="JAWXVG010000001">
    <property type="protein sequence ID" value="MDX6180629.1"/>
    <property type="molecule type" value="Genomic_DNA"/>
</dbReference>